<reference evidence="2 3" key="1">
    <citation type="submission" date="2008-04" db="EMBL/GenBank/DDBJ databases">
        <title>Complete sequence of chromosome of Natranaerobius thermophilus JW/NM-WN-LF.</title>
        <authorList>
            <consortium name="US DOE Joint Genome Institute"/>
            <person name="Copeland A."/>
            <person name="Lucas S."/>
            <person name="Lapidus A."/>
            <person name="Glavina del Rio T."/>
            <person name="Dalin E."/>
            <person name="Tice H."/>
            <person name="Bruce D."/>
            <person name="Goodwin L."/>
            <person name="Pitluck S."/>
            <person name="Chertkov O."/>
            <person name="Brettin T."/>
            <person name="Detter J.C."/>
            <person name="Han C."/>
            <person name="Kuske C.R."/>
            <person name="Schmutz J."/>
            <person name="Larimer F."/>
            <person name="Land M."/>
            <person name="Hauser L."/>
            <person name="Kyrpides N."/>
            <person name="Lykidis A."/>
            <person name="Mesbah N.M."/>
            <person name="Wiegel J."/>
        </authorList>
    </citation>
    <scope>NUCLEOTIDE SEQUENCE [LARGE SCALE GENOMIC DNA]</scope>
    <source>
        <strain evidence="3">ATCC BAA-1301 / DSM 18059 / JW/NM-WN-LF</strain>
    </source>
</reference>
<dbReference type="InParanoid" id="B2A6Y4"/>
<keyword evidence="1" id="KW-0175">Coiled coil</keyword>
<dbReference type="Proteomes" id="UP000001683">
    <property type="component" value="Chromosome"/>
</dbReference>
<name>B2A6Y4_NATTJ</name>
<dbReference type="AlphaFoldDB" id="B2A6Y4"/>
<proteinExistence type="predicted"/>
<evidence type="ECO:0000313" key="2">
    <source>
        <dbReference type="EMBL" id="ACB85575.1"/>
    </source>
</evidence>
<gene>
    <name evidence="2" type="ordered locus">Nther_2008</name>
</gene>
<dbReference type="KEGG" id="nth:Nther_2008"/>
<organism evidence="2 3">
    <name type="scientific">Natranaerobius thermophilus (strain ATCC BAA-1301 / DSM 18059 / JW/NM-WN-LF)</name>
    <dbReference type="NCBI Taxonomy" id="457570"/>
    <lineage>
        <taxon>Bacteria</taxon>
        <taxon>Bacillati</taxon>
        <taxon>Bacillota</taxon>
        <taxon>Clostridia</taxon>
        <taxon>Natranaerobiales</taxon>
        <taxon>Natranaerobiaceae</taxon>
        <taxon>Natranaerobius</taxon>
    </lineage>
</organism>
<dbReference type="EMBL" id="CP001034">
    <property type="protein sequence ID" value="ACB85575.1"/>
    <property type="molecule type" value="Genomic_DNA"/>
</dbReference>
<keyword evidence="3" id="KW-1185">Reference proteome</keyword>
<feature type="coiled-coil region" evidence="1">
    <location>
        <begin position="18"/>
        <end position="52"/>
    </location>
</feature>
<evidence type="ECO:0000313" key="3">
    <source>
        <dbReference type="Proteomes" id="UP000001683"/>
    </source>
</evidence>
<sequence length="77" mass="9031">MNQYLKILEQVDLTSHIKKNESSKLDKKKMDIKRLQRENEKNYKELTVLKGEVANSITGESRFDPKLLNELIQNKGK</sequence>
<accession>B2A6Y4</accession>
<evidence type="ECO:0000256" key="1">
    <source>
        <dbReference type="SAM" id="Coils"/>
    </source>
</evidence>
<dbReference type="HOGENOM" id="CLU_2634397_0_0_9"/>
<protein>
    <submittedName>
        <fullName evidence="2">Uncharacterized protein</fullName>
    </submittedName>
</protein>
<reference evidence="2 3" key="2">
    <citation type="journal article" date="2011" name="J. Bacteriol.">
        <title>Complete genome sequence of the anaerobic, halophilic alkalithermophile Natranaerobius thermophilus JW/NM-WN-LF.</title>
        <authorList>
            <person name="Zhao B."/>
            <person name="Mesbah N.M."/>
            <person name="Dalin E."/>
            <person name="Goodwin L."/>
            <person name="Nolan M."/>
            <person name="Pitluck S."/>
            <person name="Chertkov O."/>
            <person name="Brettin T.S."/>
            <person name="Han J."/>
            <person name="Larimer F.W."/>
            <person name="Land M.L."/>
            <person name="Hauser L."/>
            <person name="Kyrpides N."/>
            <person name="Wiegel J."/>
        </authorList>
    </citation>
    <scope>NUCLEOTIDE SEQUENCE [LARGE SCALE GENOMIC DNA]</scope>
    <source>
        <strain evidence="3">ATCC BAA-1301 / DSM 18059 / JW/NM-WN-LF</strain>
    </source>
</reference>